<dbReference type="SMART" id="SM01026">
    <property type="entry name" value="Beach"/>
    <property type="match status" value="1"/>
</dbReference>
<dbReference type="InterPro" id="IPR008991">
    <property type="entry name" value="Translation_prot_SH3-like_sf"/>
</dbReference>
<dbReference type="SUPFAM" id="SSF50978">
    <property type="entry name" value="WD40 repeat-like"/>
    <property type="match status" value="1"/>
</dbReference>
<dbReference type="CDD" id="cd04469">
    <property type="entry name" value="S1_Hex1"/>
    <property type="match status" value="1"/>
</dbReference>
<dbReference type="InterPro" id="IPR036372">
    <property type="entry name" value="BEACH_dom_sf"/>
</dbReference>
<organism evidence="6 7">
    <name type="scientific">Cyphellophora attinorum</name>
    <dbReference type="NCBI Taxonomy" id="1664694"/>
    <lineage>
        <taxon>Eukaryota</taxon>
        <taxon>Fungi</taxon>
        <taxon>Dikarya</taxon>
        <taxon>Ascomycota</taxon>
        <taxon>Pezizomycotina</taxon>
        <taxon>Eurotiomycetes</taxon>
        <taxon>Chaetothyriomycetidae</taxon>
        <taxon>Chaetothyriales</taxon>
        <taxon>Cyphellophoraceae</taxon>
        <taxon>Cyphellophora</taxon>
    </lineage>
</organism>
<evidence type="ECO:0000256" key="2">
    <source>
        <dbReference type="ARBA" id="ARBA00022737"/>
    </source>
</evidence>
<evidence type="ECO:0000313" key="6">
    <source>
        <dbReference type="EMBL" id="KPI41369.1"/>
    </source>
</evidence>
<dbReference type="FunFam" id="1.10.1540.10:FF:000002">
    <property type="entry name" value="WD repeat and FYVE domain containing 3"/>
    <property type="match status" value="1"/>
</dbReference>
<keyword evidence="1" id="KW-0853">WD repeat</keyword>
<dbReference type="Gene3D" id="1.10.1540.10">
    <property type="entry name" value="BEACH domain"/>
    <property type="match status" value="1"/>
</dbReference>
<evidence type="ECO:0000259" key="4">
    <source>
        <dbReference type="PROSITE" id="PS50197"/>
    </source>
</evidence>
<dbReference type="STRING" id="1664694.A0A0N0NNH1"/>
<dbReference type="InterPro" id="IPR037318">
    <property type="entry name" value="Hex1_S1"/>
</dbReference>
<dbReference type="Gene3D" id="2.30.30.30">
    <property type="match status" value="1"/>
</dbReference>
<dbReference type="SUPFAM" id="SSF81837">
    <property type="entry name" value="BEACH domain"/>
    <property type="match status" value="1"/>
</dbReference>
<dbReference type="PANTHER" id="PTHR46108">
    <property type="entry name" value="BLUE CHEESE"/>
    <property type="match status" value="1"/>
</dbReference>
<dbReference type="InterPro" id="IPR051944">
    <property type="entry name" value="BEACH_domain_protein"/>
</dbReference>
<evidence type="ECO:0000256" key="1">
    <source>
        <dbReference type="ARBA" id="ARBA00022574"/>
    </source>
</evidence>
<feature type="domain" description="BEACH" evidence="4">
    <location>
        <begin position="993"/>
        <end position="1287"/>
    </location>
</feature>
<keyword evidence="7" id="KW-1185">Reference proteome</keyword>
<dbReference type="InterPro" id="IPR001680">
    <property type="entry name" value="WD40_rpt"/>
</dbReference>
<dbReference type="Proteomes" id="UP000038010">
    <property type="component" value="Unassembled WGS sequence"/>
</dbReference>
<feature type="region of interest" description="Disordered" evidence="3">
    <location>
        <begin position="722"/>
        <end position="793"/>
    </location>
</feature>
<feature type="compositionally biased region" description="Polar residues" evidence="3">
    <location>
        <begin position="164"/>
        <end position="176"/>
    </location>
</feature>
<dbReference type="InterPro" id="IPR014722">
    <property type="entry name" value="Rib_uL2_dom2"/>
</dbReference>
<feature type="compositionally biased region" description="Low complexity" evidence="3">
    <location>
        <begin position="1858"/>
        <end position="1872"/>
    </location>
</feature>
<dbReference type="CDD" id="cd06071">
    <property type="entry name" value="Beach"/>
    <property type="match status" value="1"/>
</dbReference>
<dbReference type="InterPro" id="IPR011993">
    <property type="entry name" value="PH-like_dom_sf"/>
</dbReference>
<feature type="domain" description="BEACH-type PH" evidence="5">
    <location>
        <begin position="822"/>
        <end position="955"/>
    </location>
</feature>
<dbReference type="CDD" id="cd01201">
    <property type="entry name" value="PH_BEACH"/>
    <property type="match status" value="1"/>
</dbReference>
<sequence>MEVLRLYSEMLCSKDTDSLIKRFAKTVTNKWLLYLLSETSPEVVVLSVRILARLLVVHGDSYVKKFKERTGGFAIMAHRLKRWWHLPALWPCSFAILFDIDVATLDLDRPFDLFSFVELFSGKKELVVAHPEMVEVIMSMLQSGMKAIVSSHQHSQPGLAVPLDSSSGASTPQRLSMSTMAPPNPLLTIVTLQHVETFNTVLRFLSDLHTRSSKFREFAATSLYVQGLLSVLFPVVVGSDIVDASTELDARDSTLTFDGSDVVVQPLSSSPPIIRASNVDESQLTSSRGKTLRRGSSFVLVTKDKSHANGSQSNLRQFITPASPAQPLPQLNEGNAIVQSLLEIVVSVFIDQIVMKKDFPGLGLFLRTPPGFVEHQSYFESWILRNTVSQLSTHFALNQKLLPEPKVLTNLARLFSHLGEALFEGWFVGGAESVLDLSGSILEYLQRPDIAGMKSVRLCAQAIGVIRAVVFRTVLLTLSQLQNAESLAFLEKLSYWQNVLLSTEETQSLHLQLICYLLYASLVSEQQGVRNAAANLWRIILVQKPTEAAAILGQADTAQQKRLASSFEKLVELDNETFLYWIDEHREELDSLFFETLSRTWERFVAEENKRTEENARGRIARRREKLKTWARDESDRAALIRRHEVTFDHWTSNIFSSEHLKHQRLLQDQQDDLLFAETAYAKMERDTTGHAGVFAKPKQRKWRLDQTEGRNRMRMRLHEDYEKTENEWQPKRKGTDTPALQLDTRNVKIGGAEVAATPIGPSATDSPKDPSNGSEPFPEVPQNEDDGNAGDVDESFELIEDPNAEIEDNEDKNRKVMRSLHRGDQVKHVANISRILGLEAVEGLLILGKDHVYLMDNFFQRADGEIVNVSQAPQEERDFYIREISGRDVKVNKATARDNEHEVRSWKWSEVISVSKRRFLFRDVAIEMFFGDGRSYLLTVISPTARNDLHGLISARAPQFGAPDSPQSEFAWRYETLKSVEDEPQGFGSRFANVFSNSSAMAATKKWQKGELSNFHYLMLVNTLAGRTYNDLTQYPVFPWVISDYTSEELDLNDPKSFRDLSKPMGCQTPEREAEFRDRYKSFAEMNDSDPPFHYGTHYSTAMIVTSYLIRLQPFVKSYLLLQGGSFDHPDRLFFSIEGAWRSAARMNMTDVRELTPEFFYLPEFLVNLNGFDFGKRQNSSKSIGEVELPPWAKGDPKIFIAKNREALESPYVSKNLHHWIDLVFGSKQKGDAAIEAVNVFHHLSYQGAKDLDAIADQRERLATIGIIHNFGQTPYQVFHRPHPAREQNRHKYKRLDTAAESLTRLPEPLLDTGERVASLTHSWKNNHGQLLCSGPFRINMPPHFEYYMEWGFTDNSVRFYNKDRKQVGLFEHLHIGQLSCAIFADSKTLITAGVDCTIAVWTLHFSGKHVELQPKAPLFGHKKPPNVMAMSRSFNALFTTSAAGELMLWDLNRCEFVRKIDRVLGAEVQCACVNDVTGNVILCAGSQISVYTINGDLEWLERDIIFTGHKWGVVRVWSLVISQEGKFELELIRQLNHVDTGRGDGGNVAGSVTCILPKPQVVYTGWRMEECMNGTVSNETRLAKMGFSDICIAIGSQASELASLLLPHSSLNNSIDTLSILQSAPYYSIKQVADTYTVLLCNGKEPLFLLKLSLDSRLPQGSVFPSTYRSDATSEEVTKTKVEGEISKQDLEGRGGRVTKEQVDINIKDDRYRDRDDFRVYEKTDRVVRDDRHPAGYYKDTKVDIEVDAVKKSTTKKRATNPTYDVEYERRRPAGQTTTEVHHHRDMGYYDDEGHYHSFRRGVERAADKILHPFSHRDHHHHHHHDNVVVDERREEVDVEVSSPSRVRDGNREQIRYSSRPSRGPSTSGMSRFDTVTIPCHFIRIGDLIILQGRPCEVIKISLSNNTGQYRFLGVDLFTKKLQEESSFNTNPEPSVYVQSMLGPVFRQYRILDIREDGLLVCMTESGDVKQGIPVIDNNGLWSKIQREFEGGRGSIRALVINDGGRELVVDYKVIHGSRL</sequence>
<feature type="region of interest" description="Disordered" evidence="3">
    <location>
        <begin position="156"/>
        <end position="176"/>
    </location>
</feature>
<feature type="compositionally biased region" description="Basic and acidic residues" evidence="3">
    <location>
        <begin position="1828"/>
        <end position="1838"/>
    </location>
</feature>
<proteinExistence type="predicted"/>
<feature type="compositionally biased region" description="Basic and acidic residues" evidence="3">
    <location>
        <begin position="722"/>
        <end position="736"/>
    </location>
</feature>
<dbReference type="Pfam" id="PF14844">
    <property type="entry name" value="PH_BEACH"/>
    <property type="match status" value="1"/>
</dbReference>
<feature type="region of interest" description="Disordered" evidence="3">
    <location>
        <begin position="1817"/>
        <end position="1872"/>
    </location>
</feature>
<dbReference type="Pfam" id="PF02138">
    <property type="entry name" value="Beach"/>
    <property type="match status" value="1"/>
</dbReference>
<evidence type="ECO:0000259" key="5">
    <source>
        <dbReference type="PROSITE" id="PS51783"/>
    </source>
</evidence>
<dbReference type="InterPro" id="IPR036322">
    <property type="entry name" value="WD40_repeat_dom_sf"/>
</dbReference>
<dbReference type="PROSITE" id="PS51783">
    <property type="entry name" value="PH_BEACH"/>
    <property type="match status" value="1"/>
</dbReference>
<dbReference type="PROSITE" id="PS50197">
    <property type="entry name" value="BEACH"/>
    <property type="match status" value="1"/>
</dbReference>
<dbReference type="RefSeq" id="XP_018001332.1">
    <property type="nucleotide sequence ID" value="XM_018149891.1"/>
</dbReference>
<dbReference type="GeneID" id="28741771"/>
<keyword evidence="2" id="KW-0677">Repeat</keyword>
<dbReference type="SUPFAM" id="SSF50104">
    <property type="entry name" value="Translation proteins SH3-like domain"/>
    <property type="match status" value="1"/>
</dbReference>
<feature type="compositionally biased region" description="Acidic residues" evidence="3">
    <location>
        <begin position="783"/>
        <end position="793"/>
    </location>
</feature>
<reference evidence="6 7" key="1">
    <citation type="submission" date="2015-06" db="EMBL/GenBank/DDBJ databases">
        <title>Draft genome of the ant-associated black yeast Phialophora attae CBS 131958.</title>
        <authorList>
            <person name="Moreno L.F."/>
            <person name="Stielow B.J."/>
            <person name="de Hoog S."/>
            <person name="Vicente V.A."/>
            <person name="Weiss V.A."/>
            <person name="de Vries M."/>
            <person name="Cruz L.M."/>
            <person name="Souza E.M."/>
        </authorList>
    </citation>
    <scope>NUCLEOTIDE SEQUENCE [LARGE SCALE GENOMIC DNA]</scope>
    <source>
        <strain evidence="6 7">CBS 131958</strain>
    </source>
</reference>
<dbReference type="OrthoDB" id="26681at2759"/>
<comment type="caution">
    <text evidence="6">The sequence shown here is derived from an EMBL/GenBank/DDBJ whole genome shotgun (WGS) entry which is preliminary data.</text>
</comment>
<dbReference type="EMBL" id="LFJN01000009">
    <property type="protein sequence ID" value="KPI41369.1"/>
    <property type="molecule type" value="Genomic_DNA"/>
</dbReference>
<dbReference type="SMART" id="SM00320">
    <property type="entry name" value="WD40"/>
    <property type="match status" value="2"/>
</dbReference>
<gene>
    <name evidence="6" type="ORF">AB675_9364</name>
</gene>
<dbReference type="InterPro" id="IPR015943">
    <property type="entry name" value="WD40/YVTN_repeat-like_dom_sf"/>
</dbReference>
<feature type="compositionally biased region" description="Polar residues" evidence="3">
    <location>
        <begin position="764"/>
        <end position="775"/>
    </location>
</feature>
<dbReference type="VEuPathDB" id="FungiDB:AB675_9364"/>
<dbReference type="SUPFAM" id="SSF50249">
    <property type="entry name" value="Nucleic acid-binding proteins"/>
    <property type="match status" value="1"/>
</dbReference>
<feature type="compositionally biased region" description="Basic and acidic residues" evidence="3">
    <location>
        <begin position="1848"/>
        <end position="1857"/>
    </location>
</feature>
<dbReference type="PANTHER" id="PTHR46108:SF4">
    <property type="entry name" value="BLUE CHEESE"/>
    <property type="match status" value="1"/>
</dbReference>
<name>A0A0N0NNH1_9EURO</name>
<dbReference type="InterPro" id="IPR000409">
    <property type="entry name" value="BEACH_dom"/>
</dbReference>
<accession>A0A0N0NNH1</accession>
<dbReference type="Gene3D" id="2.130.10.10">
    <property type="entry name" value="YVTN repeat-like/Quinoprotein amine dehydrogenase"/>
    <property type="match status" value="1"/>
</dbReference>
<evidence type="ECO:0000256" key="3">
    <source>
        <dbReference type="SAM" id="MobiDB-lite"/>
    </source>
</evidence>
<dbReference type="InterPro" id="IPR023362">
    <property type="entry name" value="PH-BEACH_dom"/>
</dbReference>
<dbReference type="Gene3D" id="2.30.29.30">
    <property type="entry name" value="Pleckstrin-homology domain (PH domain)/Phosphotyrosine-binding domain (PTB)"/>
    <property type="match status" value="1"/>
</dbReference>
<dbReference type="InterPro" id="IPR012340">
    <property type="entry name" value="NA-bd_OB-fold"/>
</dbReference>
<dbReference type="Gene3D" id="2.40.50.140">
    <property type="entry name" value="Nucleic acid-binding proteins"/>
    <property type="match status" value="1"/>
</dbReference>
<protein>
    <submittedName>
        <fullName evidence="6">Beige-like protein</fullName>
    </submittedName>
</protein>
<evidence type="ECO:0000313" key="7">
    <source>
        <dbReference type="Proteomes" id="UP000038010"/>
    </source>
</evidence>
<dbReference type="SUPFAM" id="SSF50729">
    <property type="entry name" value="PH domain-like"/>
    <property type="match status" value="1"/>
</dbReference>